<dbReference type="RefSeq" id="WP_118399979.1">
    <property type="nucleotide sequence ID" value="NZ_CABJGD010000004.1"/>
</dbReference>
<comment type="caution">
    <text evidence="1">The sequence shown here is derived from an EMBL/GenBank/DDBJ whole genome shotgun (WGS) entry which is preliminary data.</text>
</comment>
<gene>
    <name evidence="1" type="ORF">DW921_02980</name>
</gene>
<evidence type="ECO:0000313" key="1">
    <source>
        <dbReference type="EMBL" id="RHA77982.1"/>
    </source>
</evidence>
<keyword evidence="1" id="KW-0378">Hydrolase</keyword>
<accession>A0A413T3F2</accession>
<proteinExistence type="predicted"/>
<organism evidence="1 2">
    <name type="scientific">Phocaeicola coprophilus</name>
    <dbReference type="NCBI Taxonomy" id="387090"/>
    <lineage>
        <taxon>Bacteria</taxon>
        <taxon>Pseudomonadati</taxon>
        <taxon>Bacteroidota</taxon>
        <taxon>Bacteroidia</taxon>
        <taxon>Bacteroidales</taxon>
        <taxon>Bacteroidaceae</taxon>
        <taxon>Phocaeicola</taxon>
    </lineage>
</organism>
<dbReference type="EMBL" id="QSFT01000004">
    <property type="protein sequence ID" value="RHA77982.1"/>
    <property type="molecule type" value="Genomic_DNA"/>
</dbReference>
<sequence>MKLIYLYHSGFALLGDDFTLIFDYWKDSESDGDGILHRELLKRPGRMYVFASHAHADHFNPEVLSWRLQRPDIVYLLSQDIQALHEAEQAEAVWLKQGDSYSDERLSVHAFGSTDVGISFLVEVDGRKIFHAGDLNNWHWMDECEETEWRGYEHAFLQELQLIRKYTETVDVAMFPVDPRLGKEYMRGPQQFVEMIKTFIFVPMHFDEAYARAAAFRPLAEAEGARMIALERRGQCEEIECETLI</sequence>
<dbReference type="SUPFAM" id="SSF56281">
    <property type="entry name" value="Metallo-hydrolase/oxidoreductase"/>
    <property type="match status" value="1"/>
</dbReference>
<dbReference type="Gene3D" id="3.60.15.10">
    <property type="entry name" value="Ribonuclease Z/Hydroxyacylglutathione hydrolase-like"/>
    <property type="match status" value="1"/>
</dbReference>
<dbReference type="GO" id="GO:0016787">
    <property type="term" value="F:hydrolase activity"/>
    <property type="evidence" value="ECO:0007669"/>
    <property type="project" value="UniProtKB-KW"/>
</dbReference>
<dbReference type="Pfam" id="PF13483">
    <property type="entry name" value="Lactamase_B_3"/>
    <property type="match status" value="1"/>
</dbReference>
<dbReference type="AlphaFoldDB" id="A0A413T3F2"/>
<dbReference type="PANTHER" id="PTHR42967:SF1">
    <property type="entry name" value="MBL FOLD METALLO-HYDROLASE"/>
    <property type="match status" value="1"/>
</dbReference>
<dbReference type="PANTHER" id="PTHR42967">
    <property type="entry name" value="METAL DEPENDENT HYDROLASE"/>
    <property type="match status" value="1"/>
</dbReference>
<name>A0A413T3F2_9BACT</name>
<reference evidence="1 2" key="1">
    <citation type="submission" date="2018-08" db="EMBL/GenBank/DDBJ databases">
        <title>A genome reference for cultivated species of the human gut microbiota.</title>
        <authorList>
            <person name="Zou Y."/>
            <person name="Xue W."/>
            <person name="Luo G."/>
        </authorList>
    </citation>
    <scope>NUCLEOTIDE SEQUENCE [LARGE SCALE GENOMIC DNA]</scope>
    <source>
        <strain evidence="1 2">AM42-38</strain>
    </source>
</reference>
<dbReference type="Proteomes" id="UP000283855">
    <property type="component" value="Unassembled WGS sequence"/>
</dbReference>
<evidence type="ECO:0000313" key="2">
    <source>
        <dbReference type="Proteomes" id="UP000283855"/>
    </source>
</evidence>
<dbReference type="InterPro" id="IPR036866">
    <property type="entry name" value="RibonucZ/Hydroxyglut_hydro"/>
</dbReference>
<protein>
    <submittedName>
        <fullName evidence="1">MBL fold metallo-hydrolase</fullName>
    </submittedName>
</protein>